<dbReference type="PROSITE" id="PS50878">
    <property type="entry name" value="RT_POL"/>
    <property type="match status" value="1"/>
</dbReference>
<gene>
    <name evidence="2" type="primary">pol</name>
    <name evidence="2" type="ORF">TNCV_1167311</name>
</gene>
<dbReference type="InterPro" id="IPR043502">
    <property type="entry name" value="DNA/RNA_pol_sf"/>
</dbReference>
<dbReference type="CDD" id="cd01650">
    <property type="entry name" value="RT_nLTR_like"/>
    <property type="match status" value="1"/>
</dbReference>
<protein>
    <submittedName>
        <fullName evidence="2">RNA-directed DNA polymerase from mobile element jockey</fullName>
    </submittedName>
</protein>
<dbReference type="InterPro" id="IPR000477">
    <property type="entry name" value="RT_dom"/>
</dbReference>
<dbReference type="PANTHER" id="PTHR36688:SF1">
    <property type="entry name" value="ENDONUCLEASE_EXONUCLEASE_PHOSPHATASE DOMAIN-CONTAINING PROTEIN"/>
    <property type="match status" value="1"/>
</dbReference>
<dbReference type="AlphaFoldDB" id="A0A8X6T0I9"/>
<dbReference type="SUPFAM" id="SSF56219">
    <property type="entry name" value="DNase I-like"/>
    <property type="match status" value="1"/>
</dbReference>
<proteinExistence type="predicted"/>
<accession>A0A8X6T0I9</accession>
<dbReference type="Gene3D" id="3.60.10.10">
    <property type="entry name" value="Endonuclease/exonuclease/phosphatase"/>
    <property type="match status" value="1"/>
</dbReference>
<dbReference type="InterPro" id="IPR036691">
    <property type="entry name" value="Endo/exonu/phosph_ase_sf"/>
</dbReference>
<keyword evidence="2" id="KW-0808">Transferase</keyword>
<keyword evidence="3" id="KW-1185">Reference proteome</keyword>
<dbReference type="EMBL" id="BMAU01021358">
    <property type="protein sequence ID" value="GFY21586.1"/>
    <property type="molecule type" value="Genomic_DNA"/>
</dbReference>
<dbReference type="InterPro" id="IPR005135">
    <property type="entry name" value="Endo/exonuclease/phosphatase"/>
</dbReference>
<dbReference type="PANTHER" id="PTHR36688">
    <property type="entry name" value="ENDO/EXONUCLEASE/PHOSPHATASE DOMAIN-CONTAINING PROTEIN"/>
    <property type="match status" value="1"/>
</dbReference>
<evidence type="ECO:0000313" key="3">
    <source>
        <dbReference type="Proteomes" id="UP000887159"/>
    </source>
</evidence>
<dbReference type="GO" id="GO:0003964">
    <property type="term" value="F:RNA-directed DNA polymerase activity"/>
    <property type="evidence" value="ECO:0007669"/>
    <property type="project" value="UniProtKB-KW"/>
</dbReference>
<keyword evidence="2" id="KW-0548">Nucleotidyltransferase</keyword>
<reference evidence="2" key="1">
    <citation type="submission" date="2020-08" db="EMBL/GenBank/DDBJ databases">
        <title>Multicomponent nature underlies the extraordinary mechanical properties of spider dragline silk.</title>
        <authorList>
            <person name="Kono N."/>
            <person name="Nakamura H."/>
            <person name="Mori M."/>
            <person name="Yoshida Y."/>
            <person name="Ohtoshi R."/>
            <person name="Malay A.D."/>
            <person name="Moran D.A.P."/>
            <person name="Tomita M."/>
            <person name="Numata K."/>
            <person name="Arakawa K."/>
        </authorList>
    </citation>
    <scope>NUCLEOTIDE SEQUENCE</scope>
</reference>
<dbReference type="SUPFAM" id="SSF56672">
    <property type="entry name" value="DNA/RNA polymerases"/>
    <property type="match status" value="1"/>
</dbReference>
<dbReference type="Pfam" id="PF00078">
    <property type="entry name" value="RVT_1"/>
    <property type="match status" value="1"/>
</dbReference>
<keyword evidence="2" id="KW-0695">RNA-directed DNA polymerase</keyword>
<sequence>MRDFIDKHAPNLLLLQETHLRPEHSFSIPNYICYRNDRTNSARGWGGTVILNKRNISHFHVPTPPLLTGVEATLVALTPTDQEPFLIASIYAPPKPNYRNLSADLDALFQIFNTAIAAGDYNAKHTSWGCVSSDPRGNYILRYITNNKLDLIARPTPTRYGIDSASTLDYALIKNLNWLCTADSLAELSSDHNPIRFYFPRTPKFEIPLPQLNTTWSIFTKILANPDNFDLPKATPPRRLTPKYFPKSWKTAVVVPILKPGKNSALAESYRPISLLPVLSKLAEKVILARLNDHLERENILIPEQHGFRPRLSTSHQLLRVVEFIKEGNNKDECTAAVFLDIQKAFDRVLHTGLLFKLITYKIPPPLIFLINSYISERSFTVKINHTYSQLKKISAGVAQGSILTPTLFNLYVNDIITNTNTQICLYADDTAILSRHRNLNTLVENINEHLAHLEIWFSVWKIAINSSKTEAVFFSKRHPLKLLCKIKESHGLSTPSILMSLLIKTSLSDNILHI</sequence>
<evidence type="ECO:0000259" key="1">
    <source>
        <dbReference type="PROSITE" id="PS50878"/>
    </source>
</evidence>
<evidence type="ECO:0000313" key="2">
    <source>
        <dbReference type="EMBL" id="GFY21586.1"/>
    </source>
</evidence>
<dbReference type="Proteomes" id="UP000887159">
    <property type="component" value="Unassembled WGS sequence"/>
</dbReference>
<organism evidence="2 3">
    <name type="scientific">Trichonephila clavipes</name>
    <name type="common">Golden silk orbweaver</name>
    <name type="synonym">Nephila clavipes</name>
    <dbReference type="NCBI Taxonomy" id="2585209"/>
    <lineage>
        <taxon>Eukaryota</taxon>
        <taxon>Metazoa</taxon>
        <taxon>Ecdysozoa</taxon>
        <taxon>Arthropoda</taxon>
        <taxon>Chelicerata</taxon>
        <taxon>Arachnida</taxon>
        <taxon>Araneae</taxon>
        <taxon>Araneomorphae</taxon>
        <taxon>Entelegynae</taxon>
        <taxon>Araneoidea</taxon>
        <taxon>Nephilidae</taxon>
        <taxon>Trichonephila</taxon>
    </lineage>
</organism>
<feature type="domain" description="Reverse transcriptase" evidence="1">
    <location>
        <begin position="238"/>
        <end position="504"/>
    </location>
</feature>
<name>A0A8X6T0I9_TRICX</name>
<dbReference type="InterPro" id="IPR052560">
    <property type="entry name" value="RdDP_mobile_element"/>
</dbReference>
<dbReference type="Pfam" id="PF14529">
    <property type="entry name" value="Exo_endo_phos_2"/>
    <property type="match status" value="1"/>
</dbReference>
<comment type="caution">
    <text evidence="2">The sequence shown here is derived from an EMBL/GenBank/DDBJ whole genome shotgun (WGS) entry which is preliminary data.</text>
</comment>